<dbReference type="EMBL" id="CAJVPM010026034">
    <property type="protein sequence ID" value="CAG8660465.1"/>
    <property type="molecule type" value="Genomic_DNA"/>
</dbReference>
<proteinExistence type="predicted"/>
<evidence type="ECO:0000313" key="2">
    <source>
        <dbReference type="Proteomes" id="UP000789860"/>
    </source>
</evidence>
<protein>
    <submittedName>
        <fullName evidence="1">8030_t:CDS:1</fullName>
    </submittedName>
</protein>
<feature type="non-terminal residue" evidence="1">
    <location>
        <position position="1"/>
    </location>
</feature>
<feature type="non-terminal residue" evidence="1">
    <location>
        <position position="84"/>
    </location>
</feature>
<reference evidence="1" key="1">
    <citation type="submission" date="2021-06" db="EMBL/GenBank/DDBJ databases">
        <authorList>
            <person name="Kallberg Y."/>
            <person name="Tangrot J."/>
            <person name="Rosling A."/>
        </authorList>
    </citation>
    <scope>NUCLEOTIDE SEQUENCE</scope>
    <source>
        <strain evidence="1">AU212A</strain>
    </source>
</reference>
<evidence type="ECO:0000313" key="1">
    <source>
        <dbReference type="EMBL" id="CAG8660465.1"/>
    </source>
</evidence>
<accession>A0ACA9NMQ4</accession>
<dbReference type="Proteomes" id="UP000789860">
    <property type="component" value="Unassembled WGS sequence"/>
</dbReference>
<organism evidence="1 2">
    <name type="scientific">Scutellospora calospora</name>
    <dbReference type="NCBI Taxonomy" id="85575"/>
    <lineage>
        <taxon>Eukaryota</taxon>
        <taxon>Fungi</taxon>
        <taxon>Fungi incertae sedis</taxon>
        <taxon>Mucoromycota</taxon>
        <taxon>Glomeromycotina</taxon>
        <taxon>Glomeromycetes</taxon>
        <taxon>Diversisporales</taxon>
        <taxon>Gigasporaceae</taxon>
        <taxon>Scutellospora</taxon>
    </lineage>
</organism>
<name>A0ACA9NMQ4_9GLOM</name>
<keyword evidence="2" id="KW-1185">Reference proteome</keyword>
<sequence length="84" mass="9353">KELVYIDAIASLNTLNTSLTIISTNTSISGLPLATILTLDKIIIILTKALDILKHIILLTIFSRHRLFVRPQIIITDNSTAERK</sequence>
<comment type="caution">
    <text evidence="1">The sequence shown here is derived from an EMBL/GenBank/DDBJ whole genome shotgun (WGS) entry which is preliminary data.</text>
</comment>
<gene>
    <name evidence="1" type="ORF">SCALOS_LOCUS9011</name>
</gene>